<dbReference type="InterPro" id="IPR050143">
    <property type="entry name" value="TRIM/RBCC"/>
</dbReference>
<organism evidence="11 13">
    <name type="scientific">Octodon degus</name>
    <name type="common">Degu</name>
    <name type="synonym">Sciurus degus</name>
    <dbReference type="NCBI Taxonomy" id="10160"/>
    <lineage>
        <taxon>Eukaryota</taxon>
        <taxon>Metazoa</taxon>
        <taxon>Chordata</taxon>
        <taxon>Craniata</taxon>
        <taxon>Vertebrata</taxon>
        <taxon>Euteleostomi</taxon>
        <taxon>Mammalia</taxon>
        <taxon>Eutheria</taxon>
        <taxon>Euarchontoglires</taxon>
        <taxon>Glires</taxon>
        <taxon>Rodentia</taxon>
        <taxon>Hystricomorpha</taxon>
        <taxon>Octodontidae</taxon>
        <taxon>Octodon</taxon>
    </lineage>
</organism>
<dbReference type="SUPFAM" id="SSF57850">
    <property type="entry name" value="RING/U-box"/>
    <property type="match status" value="1"/>
</dbReference>
<feature type="coiled-coil region" evidence="6">
    <location>
        <begin position="135"/>
        <end position="162"/>
    </location>
</feature>
<evidence type="ECO:0000259" key="9">
    <source>
        <dbReference type="PROSITE" id="PS50102"/>
    </source>
</evidence>
<accession>A0A6P6D6Q0</accession>
<evidence type="ECO:0000259" key="8">
    <source>
        <dbReference type="PROSITE" id="PS50089"/>
    </source>
</evidence>
<evidence type="ECO:0000313" key="12">
    <source>
        <dbReference type="RefSeq" id="XP_023555783.1"/>
    </source>
</evidence>
<evidence type="ECO:0000256" key="7">
    <source>
        <dbReference type="SAM" id="MobiDB-lite"/>
    </source>
</evidence>
<feature type="region of interest" description="Disordered" evidence="7">
    <location>
        <begin position="531"/>
        <end position="562"/>
    </location>
</feature>
<evidence type="ECO:0000256" key="3">
    <source>
        <dbReference type="ARBA" id="ARBA00022833"/>
    </source>
</evidence>
<feature type="compositionally biased region" description="Polar residues" evidence="7">
    <location>
        <begin position="623"/>
        <end position="632"/>
    </location>
</feature>
<dbReference type="Gene3D" id="3.30.40.10">
    <property type="entry name" value="Zinc/RING finger domain, C3HC4 (zinc finger)"/>
    <property type="match status" value="1"/>
</dbReference>
<dbReference type="Pfam" id="PF00076">
    <property type="entry name" value="RRM_1"/>
    <property type="match status" value="1"/>
</dbReference>
<evidence type="ECO:0000313" key="11">
    <source>
        <dbReference type="Proteomes" id="UP000515203"/>
    </source>
</evidence>
<evidence type="ECO:0000256" key="5">
    <source>
        <dbReference type="PROSITE-ProRule" id="PRU00176"/>
    </source>
</evidence>
<dbReference type="InterPro" id="IPR000504">
    <property type="entry name" value="RRM_dom"/>
</dbReference>
<dbReference type="SMART" id="SM00184">
    <property type="entry name" value="RING"/>
    <property type="match status" value="1"/>
</dbReference>
<dbReference type="InterPro" id="IPR000315">
    <property type="entry name" value="Znf_B-box"/>
</dbReference>
<feature type="compositionally biased region" description="Basic and acidic residues" evidence="7">
    <location>
        <begin position="464"/>
        <end position="498"/>
    </location>
</feature>
<evidence type="ECO:0000313" key="13">
    <source>
        <dbReference type="RefSeq" id="XP_023555784.1"/>
    </source>
</evidence>
<keyword evidence="6" id="KW-0175">Coiled coil</keyword>
<feature type="compositionally biased region" description="Polar residues" evidence="7">
    <location>
        <begin position="670"/>
        <end position="685"/>
    </location>
</feature>
<dbReference type="InterPro" id="IPR013083">
    <property type="entry name" value="Znf_RING/FYVE/PHD"/>
</dbReference>
<dbReference type="Proteomes" id="UP000515203">
    <property type="component" value="Unplaced"/>
</dbReference>
<sequence>MASATGTSRMKEIATCSICLNLMTHPVSIPCGHSYCQFCLKLYLEQLPQNQGQKMFTCPLCREPFHKDNMHSNRHLANLIEVIQEMEETEDEQQCEAHGQQLQLFCEDDGQFICWRCERAPQHQGHSTVLVEDAYQGYKEKLEQAARNLNQLQEECRNQKMLLTTQITAWKDKIEIRRQNMESEFKNFHTLLYEEEKAYLWRLKKEEEQMLKRLMESEANLEQKSNELKSQMLELEAKCQRSPQKLLQDVKDTLSRTCAVKLEAPEVFSLEIQTVFDVAELYMNTKMKLMHLQGASSEKNKKEEGIFLTDSLSDSGDTERGSAHGLKSVSWADKMEDLEDVSTGWHSSDEDVCGAARMVHSVLPTAPCAAQESSVDWNHLPKSPPYTAFLGNLPKDLTEDSIRDFFRGLNVKVVHLPRDPCNPERLKGFSYVEFEDLDSLLSALSLNKQCLGKRIIRIVLAEQAHQDRKQVPDKTDTDWRARPAADSKEDDGLPRRGGDSFGAKYHNCHNSDGDRYQNGLSRNRNFCASQNHCGHRSSRGRDRASDSRISSSRETFGSGNHSADYCGEGEDCCDGQYARQDDEGPWSSRDDHSTDGSWRNYRALPYRPRWNLKPHSRPKEDASSTSPSQPSRALSIFGEAKPVDTAAREREVEERQQKEQEKSQCGLDKPQQQSSWRSEETQVWSRTGRVQEKRSF</sequence>
<dbReference type="PANTHER" id="PTHR24103">
    <property type="entry name" value="E3 UBIQUITIN-PROTEIN LIGASE TRIM"/>
    <property type="match status" value="1"/>
</dbReference>
<dbReference type="OrthoDB" id="1748655at2759"/>
<feature type="coiled-coil region" evidence="6">
    <location>
        <begin position="204"/>
        <end position="238"/>
    </location>
</feature>
<name>A0A6P6D6Q0_OCTDE</name>
<reference evidence="12 13" key="1">
    <citation type="submission" date="2025-04" db="UniProtKB">
        <authorList>
            <consortium name="RefSeq"/>
        </authorList>
    </citation>
    <scope>IDENTIFICATION</scope>
</reference>
<feature type="region of interest" description="Disordered" evidence="7">
    <location>
        <begin position="577"/>
        <end position="696"/>
    </location>
</feature>
<gene>
    <name evidence="12 13" type="primary">LOC111812283</name>
</gene>
<dbReference type="InterPro" id="IPR035979">
    <property type="entry name" value="RBD_domain_sf"/>
</dbReference>
<dbReference type="RefSeq" id="XP_023555783.1">
    <property type="nucleotide sequence ID" value="XM_023700015.1"/>
</dbReference>
<keyword evidence="2 4" id="KW-0863">Zinc-finger</keyword>
<dbReference type="InterPro" id="IPR027370">
    <property type="entry name" value="Znf-RING_euk"/>
</dbReference>
<dbReference type="InterPro" id="IPR012677">
    <property type="entry name" value="Nucleotide-bd_a/b_plait_sf"/>
</dbReference>
<dbReference type="SUPFAM" id="SSF54928">
    <property type="entry name" value="RNA-binding domain, RBD"/>
    <property type="match status" value="1"/>
</dbReference>
<dbReference type="CDD" id="cd19761">
    <property type="entry name" value="Bbox2_TRIM5-like"/>
    <property type="match status" value="1"/>
</dbReference>
<dbReference type="SUPFAM" id="SSF57845">
    <property type="entry name" value="B-box zinc-binding domain"/>
    <property type="match status" value="1"/>
</dbReference>
<dbReference type="PROSITE" id="PS50089">
    <property type="entry name" value="ZF_RING_2"/>
    <property type="match status" value="1"/>
</dbReference>
<feature type="domain" description="RRM" evidence="9">
    <location>
        <begin position="386"/>
        <end position="463"/>
    </location>
</feature>
<keyword evidence="3" id="KW-0862">Zinc</keyword>
<dbReference type="PROSITE" id="PS50119">
    <property type="entry name" value="ZF_BBOX"/>
    <property type="match status" value="1"/>
</dbReference>
<feature type="compositionally biased region" description="Basic and acidic residues" evidence="7">
    <location>
        <begin position="646"/>
        <end position="662"/>
    </location>
</feature>
<dbReference type="Gene3D" id="3.30.160.60">
    <property type="entry name" value="Classic Zinc Finger"/>
    <property type="match status" value="1"/>
</dbReference>
<evidence type="ECO:0000256" key="2">
    <source>
        <dbReference type="ARBA" id="ARBA00022771"/>
    </source>
</evidence>
<proteinExistence type="predicted"/>
<keyword evidence="1" id="KW-0479">Metal-binding</keyword>
<dbReference type="GO" id="GO:0003723">
    <property type="term" value="F:RNA binding"/>
    <property type="evidence" value="ECO:0007669"/>
    <property type="project" value="UniProtKB-UniRule"/>
</dbReference>
<dbReference type="Gene3D" id="3.30.70.330">
    <property type="match status" value="1"/>
</dbReference>
<feature type="domain" description="B box-type" evidence="10">
    <location>
        <begin position="90"/>
        <end position="131"/>
    </location>
</feature>
<dbReference type="SMART" id="SM00336">
    <property type="entry name" value="BBOX"/>
    <property type="match status" value="1"/>
</dbReference>
<dbReference type="GeneID" id="111812283"/>
<feature type="domain" description="RING-type" evidence="8">
    <location>
        <begin position="16"/>
        <end position="62"/>
    </location>
</feature>
<dbReference type="Pfam" id="PF13445">
    <property type="entry name" value="zf-RING_UBOX"/>
    <property type="match status" value="1"/>
</dbReference>
<evidence type="ECO:0000256" key="1">
    <source>
        <dbReference type="ARBA" id="ARBA00022723"/>
    </source>
</evidence>
<dbReference type="GO" id="GO:0008270">
    <property type="term" value="F:zinc ion binding"/>
    <property type="evidence" value="ECO:0007669"/>
    <property type="project" value="UniProtKB-KW"/>
</dbReference>
<evidence type="ECO:0000256" key="4">
    <source>
        <dbReference type="PROSITE-ProRule" id="PRU00024"/>
    </source>
</evidence>
<evidence type="ECO:0000256" key="6">
    <source>
        <dbReference type="SAM" id="Coils"/>
    </source>
</evidence>
<keyword evidence="5" id="KW-0694">RNA-binding</keyword>
<evidence type="ECO:0000259" key="10">
    <source>
        <dbReference type="PROSITE" id="PS50119"/>
    </source>
</evidence>
<feature type="region of interest" description="Disordered" evidence="7">
    <location>
        <begin position="464"/>
        <end position="508"/>
    </location>
</feature>
<dbReference type="PROSITE" id="PS50102">
    <property type="entry name" value="RRM"/>
    <property type="match status" value="1"/>
</dbReference>
<dbReference type="InterPro" id="IPR017907">
    <property type="entry name" value="Znf_RING_CS"/>
</dbReference>
<keyword evidence="11" id="KW-1185">Reference proteome</keyword>
<dbReference type="InterPro" id="IPR001841">
    <property type="entry name" value="Znf_RING"/>
</dbReference>
<dbReference type="RefSeq" id="XP_023555784.1">
    <property type="nucleotide sequence ID" value="XM_023700016.1"/>
</dbReference>
<dbReference type="AlphaFoldDB" id="A0A6P6D6Q0"/>
<protein>
    <submittedName>
        <fullName evidence="12 13">Eukaryotic translation initiation factor 4B-like isoform X1</fullName>
    </submittedName>
</protein>
<dbReference type="SMART" id="SM00360">
    <property type="entry name" value="RRM"/>
    <property type="match status" value="1"/>
</dbReference>
<dbReference type="PROSITE" id="PS00518">
    <property type="entry name" value="ZF_RING_1"/>
    <property type="match status" value="1"/>
</dbReference>
<dbReference type="Pfam" id="PF00643">
    <property type="entry name" value="zf-B_box"/>
    <property type="match status" value="1"/>
</dbReference>